<comment type="caution">
    <text evidence="2">The sequence shown here is derived from an EMBL/GenBank/DDBJ whole genome shotgun (WGS) entry which is preliminary data.</text>
</comment>
<feature type="compositionally biased region" description="Basic and acidic residues" evidence="1">
    <location>
        <begin position="55"/>
        <end position="65"/>
    </location>
</feature>
<proteinExistence type="predicted"/>
<feature type="non-terminal residue" evidence="2">
    <location>
        <position position="1"/>
    </location>
</feature>
<accession>A0A371HWR3</accession>
<gene>
    <name evidence="2" type="ORF">CR513_08706</name>
</gene>
<sequence length="112" mass="12470">MKLLFRLTFGTEAMIPIKIGEPSPRTAPFEPSTSGEKVRLRGNPPKFRGWGPSSKESHSKYRKEQTNTVLGGTIQGNRRSWPRSVSLGKPGKEKVASYVECRLSANVLQLNE</sequence>
<dbReference type="Proteomes" id="UP000257109">
    <property type="component" value="Unassembled WGS sequence"/>
</dbReference>
<dbReference type="OrthoDB" id="1433117at2759"/>
<reference evidence="2" key="1">
    <citation type="submission" date="2018-05" db="EMBL/GenBank/DDBJ databases">
        <title>Draft genome of Mucuna pruriens seed.</title>
        <authorList>
            <person name="Nnadi N.E."/>
            <person name="Vos R."/>
            <person name="Hasami M.H."/>
            <person name="Devisetty U.K."/>
            <person name="Aguiy J.C."/>
        </authorList>
    </citation>
    <scope>NUCLEOTIDE SEQUENCE [LARGE SCALE GENOMIC DNA]</scope>
    <source>
        <strain evidence="2">JCA_2017</strain>
    </source>
</reference>
<evidence type="ECO:0000313" key="2">
    <source>
        <dbReference type="EMBL" id="RDY07215.1"/>
    </source>
</evidence>
<name>A0A371HWR3_MUCPR</name>
<protein>
    <submittedName>
        <fullName evidence="2">Uncharacterized protein</fullName>
    </submittedName>
</protein>
<keyword evidence="3" id="KW-1185">Reference proteome</keyword>
<evidence type="ECO:0000256" key="1">
    <source>
        <dbReference type="SAM" id="MobiDB-lite"/>
    </source>
</evidence>
<dbReference type="EMBL" id="QJKJ01001521">
    <property type="protein sequence ID" value="RDY07215.1"/>
    <property type="molecule type" value="Genomic_DNA"/>
</dbReference>
<feature type="region of interest" description="Disordered" evidence="1">
    <location>
        <begin position="19"/>
        <end position="66"/>
    </location>
</feature>
<dbReference type="AlphaFoldDB" id="A0A371HWR3"/>
<evidence type="ECO:0000313" key="3">
    <source>
        <dbReference type="Proteomes" id="UP000257109"/>
    </source>
</evidence>
<organism evidence="2 3">
    <name type="scientific">Mucuna pruriens</name>
    <name type="common">Velvet bean</name>
    <name type="synonym">Dolichos pruriens</name>
    <dbReference type="NCBI Taxonomy" id="157652"/>
    <lineage>
        <taxon>Eukaryota</taxon>
        <taxon>Viridiplantae</taxon>
        <taxon>Streptophyta</taxon>
        <taxon>Embryophyta</taxon>
        <taxon>Tracheophyta</taxon>
        <taxon>Spermatophyta</taxon>
        <taxon>Magnoliopsida</taxon>
        <taxon>eudicotyledons</taxon>
        <taxon>Gunneridae</taxon>
        <taxon>Pentapetalae</taxon>
        <taxon>rosids</taxon>
        <taxon>fabids</taxon>
        <taxon>Fabales</taxon>
        <taxon>Fabaceae</taxon>
        <taxon>Papilionoideae</taxon>
        <taxon>50 kb inversion clade</taxon>
        <taxon>NPAAA clade</taxon>
        <taxon>indigoferoid/millettioid clade</taxon>
        <taxon>Phaseoleae</taxon>
        <taxon>Mucuna</taxon>
    </lineage>
</organism>